<dbReference type="Proteomes" id="UP000663870">
    <property type="component" value="Unassembled WGS sequence"/>
</dbReference>
<reference evidence="6" key="1">
    <citation type="submission" date="2021-02" db="EMBL/GenBank/DDBJ databases">
        <authorList>
            <person name="Nowell W R."/>
        </authorList>
    </citation>
    <scope>NUCLEOTIDE SEQUENCE</scope>
</reference>
<dbReference type="PANTHER" id="PTHR45961:SF7">
    <property type="entry name" value="DUAL SPECIFICITY PHOSPHATASE 28"/>
    <property type="match status" value="1"/>
</dbReference>
<keyword evidence="7" id="KW-1185">Reference proteome</keyword>
<dbReference type="PANTHER" id="PTHR45961">
    <property type="entry name" value="IP21249P"/>
    <property type="match status" value="1"/>
</dbReference>
<dbReference type="PROSITE" id="PS50054">
    <property type="entry name" value="TYR_PHOSPHATASE_DUAL"/>
    <property type="match status" value="1"/>
</dbReference>
<proteinExistence type="inferred from homology"/>
<feature type="domain" description="Tyrosine specific protein phosphatases" evidence="5">
    <location>
        <begin position="90"/>
        <end position="148"/>
    </location>
</feature>
<evidence type="ECO:0000313" key="6">
    <source>
        <dbReference type="EMBL" id="CAF0725255.1"/>
    </source>
</evidence>
<dbReference type="SMART" id="SM00195">
    <property type="entry name" value="DSPc"/>
    <property type="match status" value="1"/>
</dbReference>
<dbReference type="InterPro" id="IPR020422">
    <property type="entry name" value="TYR_PHOSPHATASE_DUAL_dom"/>
</dbReference>
<accession>A0A813MNA9</accession>
<comment type="similarity">
    <text evidence="1">Belongs to the protein-tyrosine phosphatase family. Non-receptor class dual specificity subfamily.</text>
</comment>
<dbReference type="PROSITE" id="PS50056">
    <property type="entry name" value="TYR_PHOSPHATASE_2"/>
    <property type="match status" value="1"/>
</dbReference>
<dbReference type="Pfam" id="PF00782">
    <property type="entry name" value="DSPc"/>
    <property type="match status" value="1"/>
</dbReference>
<dbReference type="InterPro" id="IPR052103">
    <property type="entry name" value="Dual_spec_Phospatases"/>
</dbReference>
<dbReference type="GO" id="GO:0004721">
    <property type="term" value="F:phosphoprotein phosphatase activity"/>
    <property type="evidence" value="ECO:0007669"/>
    <property type="project" value="UniProtKB-KW"/>
</dbReference>
<keyword evidence="3" id="KW-0904">Protein phosphatase</keyword>
<evidence type="ECO:0000259" key="4">
    <source>
        <dbReference type="PROSITE" id="PS50054"/>
    </source>
</evidence>
<evidence type="ECO:0000313" key="7">
    <source>
        <dbReference type="Proteomes" id="UP000663870"/>
    </source>
</evidence>
<dbReference type="InterPro" id="IPR000340">
    <property type="entry name" value="Dual-sp_phosphatase_cat-dom"/>
</dbReference>
<gene>
    <name evidence="6" type="ORF">JXQ802_LOCUS84</name>
</gene>
<dbReference type="InterPro" id="IPR000387">
    <property type="entry name" value="Tyr_Pase_dom"/>
</dbReference>
<name>A0A813MNA9_9BILA</name>
<organism evidence="6 7">
    <name type="scientific">Rotaria sordida</name>
    <dbReference type="NCBI Taxonomy" id="392033"/>
    <lineage>
        <taxon>Eukaryota</taxon>
        <taxon>Metazoa</taxon>
        <taxon>Spiralia</taxon>
        <taxon>Gnathifera</taxon>
        <taxon>Rotifera</taxon>
        <taxon>Eurotatoria</taxon>
        <taxon>Bdelloidea</taxon>
        <taxon>Philodinida</taxon>
        <taxon>Philodinidae</taxon>
        <taxon>Rotaria</taxon>
    </lineage>
</organism>
<comment type="caution">
    <text evidence="6">The sequence shown here is derived from an EMBL/GenBank/DDBJ whole genome shotgun (WGS) entry which is preliminary data.</text>
</comment>
<dbReference type="AlphaFoldDB" id="A0A813MNA9"/>
<dbReference type="EMBL" id="CAJNOL010000001">
    <property type="protein sequence ID" value="CAF0725255.1"/>
    <property type="molecule type" value="Genomic_DNA"/>
</dbReference>
<protein>
    <submittedName>
        <fullName evidence="6">Uncharacterized protein</fullName>
    </submittedName>
</protein>
<evidence type="ECO:0000259" key="5">
    <source>
        <dbReference type="PROSITE" id="PS50056"/>
    </source>
</evidence>
<evidence type="ECO:0000256" key="3">
    <source>
        <dbReference type="ARBA" id="ARBA00022912"/>
    </source>
</evidence>
<keyword evidence="2" id="KW-0378">Hydrolase</keyword>
<dbReference type="SUPFAM" id="SSF52799">
    <property type="entry name" value="(Phosphotyrosine protein) phosphatases II"/>
    <property type="match status" value="1"/>
</dbReference>
<dbReference type="InterPro" id="IPR029021">
    <property type="entry name" value="Prot-tyrosine_phosphatase-like"/>
</dbReference>
<dbReference type="Gene3D" id="3.90.190.10">
    <property type="entry name" value="Protein tyrosine phosphatase superfamily"/>
    <property type="match status" value="1"/>
</dbReference>
<sequence>MITNTHYFVDSSPSNVNFIPELIDYNVSQITPYVFVTAENTARQFTNISSHGITCVINLAKELPQITFPSRSGIESLKYPIIDNPTFPALRYFDIVADRIAANVTSNRRTLLYCHHGRSRSITFILAYLIKHHHLPLYIAYSLVKSKRYLASPNVGFWSQLKKYELYQRNQKQIIPQILTYFQDSLAYSGQILNKMSNGFERVLTQLPIVNVFANTIYPRNRNFHVRRYYHTMQRRPSAYSYPYYIRLPRRVYRHRL</sequence>
<evidence type="ECO:0000256" key="1">
    <source>
        <dbReference type="ARBA" id="ARBA00008601"/>
    </source>
</evidence>
<evidence type="ECO:0000256" key="2">
    <source>
        <dbReference type="ARBA" id="ARBA00022801"/>
    </source>
</evidence>
<feature type="domain" description="Tyrosine-protein phosphatase" evidence="4">
    <location>
        <begin position="26"/>
        <end position="170"/>
    </location>
</feature>
<dbReference type="GO" id="GO:0005737">
    <property type="term" value="C:cytoplasm"/>
    <property type="evidence" value="ECO:0007669"/>
    <property type="project" value="TreeGrafter"/>
</dbReference>